<evidence type="ECO:0000256" key="8">
    <source>
        <dbReference type="ARBA" id="ARBA00023098"/>
    </source>
</evidence>
<comment type="pathway">
    <text evidence="3">Sphingolipid metabolism.</text>
</comment>
<gene>
    <name evidence="14" type="ORF">Rhopal_005911-T1</name>
</gene>
<keyword evidence="5" id="KW-0521">NADP</keyword>
<dbReference type="AlphaFoldDB" id="A0AAV5GKM2"/>
<protein>
    <recommendedName>
        <fullName evidence="9">3-dehydrosphinganine reductase</fullName>
        <ecNumber evidence="9">1.1.1.102</ecNumber>
    </recommendedName>
</protein>
<evidence type="ECO:0000256" key="10">
    <source>
        <dbReference type="ARBA" id="ARBA00044737"/>
    </source>
</evidence>
<reference evidence="14 15" key="1">
    <citation type="submission" date="2021-12" db="EMBL/GenBank/DDBJ databases">
        <title>High titer production of polyol ester of fatty acids by Rhodotorula paludigena BS15 towards product separation-free biomass refinery.</title>
        <authorList>
            <person name="Mano J."/>
            <person name="Ono H."/>
            <person name="Tanaka T."/>
            <person name="Naito K."/>
            <person name="Sushida H."/>
            <person name="Ike M."/>
            <person name="Tokuyasu K."/>
            <person name="Kitaoka M."/>
        </authorList>
    </citation>
    <scope>NUCLEOTIDE SEQUENCE [LARGE SCALE GENOMIC DNA]</scope>
    <source>
        <strain evidence="14 15">BS15</strain>
    </source>
</reference>
<evidence type="ECO:0000256" key="9">
    <source>
        <dbReference type="ARBA" id="ARBA00026112"/>
    </source>
</evidence>
<dbReference type="InterPro" id="IPR002347">
    <property type="entry name" value="SDR_fam"/>
</dbReference>
<dbReference type="InterPro" id="IPR045022">
    <property type="entry name" value="KDSR-like"/>
</dbReference>
<dbReference type="PANTHER" id="PTHR43550:SF3">
    <property type="entry name" value="3-KETODIHYDROSPHINGOSINE REDUCTASE"/>
    <property type="match status" value="1"/>
</dbReference>
<evidence type="ECO:0000313" key="14">
    <source>
        <dbReference type="EMBL" id="GJN92871.1"/>
    </source>
</evidence>
<dbReference type="Proteomes" id="UP001342314">
    <property type="component" value="Unassembled WGS sequence"/>
</dbReference>
<evidence type="ECO:0000256" key="12">
    <source>
        <dbReference type="SAM" id="Phobius"/>
    </source>
</evidence>
<keyword evidence="6" id="KW-0746">Sphingolipid metabolism</keyword>
<organism evidence="14 15">
    <name type="scientific">Rhodotorula paludigena</name>
    <dbReference type="NCBI Taxonomy" id="86838"/>
    <lineage>
        <taxon>Eukaryota</taxon>
        <taxon>Fungi</taxon>
        <taxon>Dikarya</taxon>
        <taxon>Basidiomycota</taxon>
        <taxon>Pucciniomycotina</taxon>
        <taxon>Microbotryomycetes</taxon>
        <taxon>Sporidiobolales</taxon>
        <taxon>Sporidiobolaceae</taxon>
        <taxon>Rhodotorula</taxon>
    </lineage>
</organism>
<comment type="subcellular location">
    <subcellularLocation>
        <location evidence="1">Endoplasmic reticulum</location>
    </subcellularLocation>
</comment>
<dbReference type="GO" id="GO:0006666">
    <property type="term" value="P:3-keto-sphinganine metabolic process"/>
    <property type="evidence" value="ECO:0007669"/>
    <property type="project" value="InterPro"/>
</dbReference>
<accession>A0AAV5GKM2</accession>
<keyword evidence="8" id="KW-0443">Lipid metabolism</keyword>
<keyword evidence="12" id="KW-1133">Transmembrane helix</keyword>
<dbReference type="GO" id="GO:0047560">
    <property type="term" value="F:3-dehydrosphinganine reductase activity"/>
    <property type="evidence" value="ECO:0007669"/>
    <property type="project" value="UniProtKB-EC"/>
</dbReference>
<keyword evidence="12" id="KW-0472">Membrane</keyword>
<evidence type="ECO:0000313" key="15">
    <source>
        <dbReference type="Proteomes" id="UP001342314"/>
    </source>
</evidence>
<comment type="function">
    <text evidence="10">Catalyzes the reduction of 3'-oxosphinganine (3-ketodihydrosphingosine/KDS) to sphinganine (dihydrosphingosine/DHS), the second step of de novo sphingolipid biosynthesis.</text>
</comment>
<feature type="transmembrane region" description="Helical" evidence="12">
    <location>
        <begin position="275"/>
        <end position="292"/>
    </location>
</feature>
<dbReference type="SUPFAM" id="SSF51735">
    <property type="entry name" value="NAD(P)-binding Rossmann-fold domains"/>
    <property type="match status" value="1"/>
</dbReference>
<dbReference type="FunFam" id="3.40.50.720:FF:000468">
    <property type="entry name" value="Short-chain dehydrogenase, putative"/>
    <property type="match status" value="1"/>
</dbReference>
<evidence type="ECO:0000256" key="6">
    <source>
        <dbReference type="ARBA" id="ARBA00022919"/>
    </source>
</evidence>
<dbReference type="InterPro" id="IPR057326">
    <property type="entry name" value="KR_dom"/>
</dbReference>
<evidence type="ECO:0000256" key="4">
    <source>
        <dbReference type="ARBA" id="ARBA00022824"/>
    </source>
</evidence>
<keyword evidence="15" id="KW-1185">Reference proteome</keyword>
<evidence type="ECO:0000256" key="2">
    <source>
        <dbReference type="ARBA" id="ARBA00004760"/>
    </source>
</evidence>
<keyword evidence="7" id="KW-0560">Oxidoreductase</keyword>
<feature type="domain" description="Ketoreductase" evidence="13">
    <location>
        <begin position="21"/>
        <end position="218"/>
    </location>
</feature>
<keyword evidence="12" id="KW-0812">Transmembrane</keyword>
<dbReference type="InterPro" id="IPR036291">
    <property type="entry name" value="NAD(P)-bd_dom_sf"/>
</dbReference>
<dbReference type="CDD" id="cd08939">
    <property type="entry name" value="KDSR-like_SDR_c"/>
    <property type="match status" value="1"/>
</dbReference>
<evidence type="ECO:0000256" key="5">
    <source>
        <dbReference type="ARBA" id="ARBA00022857"/>
    </source>
</evidence>
<dbReference type="Pfam" id="PF00106">
    <property type="entry name" value="adh_short"/>
    <property type="match status" value="1"/>
</dbReference>
<name>A0AAV5GKM2_9BASI</name>
<dbReference type="PANTHER" id="PTHR43550">
    <property type="entry name" value="3-KETODIHYDROSPHINGOSINE REDUCTASE"/>
    <property type="match status" value="1"/>
</dbReference>
<evidence type="ECO:0000256" key="3">
    <source>
        <dbReference type="ARBA" id="ARBA00004991"/>
    </source>
</evidence>
<sequence length="308" mass="33833">MGLFSRSKRFDVAGKHCYIGGGSEGLGLSLACQLADRGAHVTIVSRNQAKLDKALAELETHRQAASQVLQAHACDLTNPAAAAETVRAACKAHASSSPDHIFACAGGSVPGLFTETSAEEHWKCMEWNFRTCLNTVHEGIKLMKEDGKRDGRVVLTSSVLAYMSFIGYSTYSPSKYAIRGLAEALRNELMLYGISVHLFAPATIHSPGFDREQQVKPEVTKKIEGVDEGNSPDYVAKQMIKGVERGDFAITYELVGNALRNSRGITPRNNLHLEFLYAFIGTLIFPIWRWLSADGEVKKMAKQLQQKQ</sequence>
<comment type="pathway">
    <text evidence="2">Lipid metabolism; sphingolipid metabolism.</text>
</comment>
<dbReference type="SMART" id="SM00822">
    <property type="entry name" value="PKS_KR"/>
    <property type="match status" value="1"/>
</dbReference>
<proteinExistence type="predicted"/>
<dbReference type="PRINTS" id="PR00081">
    <property type="entry name" value="GDHRDH"/>
</dbReference>
<dbReference type="Gene3D" id="3.40.50.720">
    <property type="entry name" value="NAD(P)-binding Rossmann-like Domain"/>
    <property type="match status" value="1"/>
</dbReference>
<evidence type="ECO:0000256" key="11">
    <source>
        <dbReference type="ARBA" id="ARBA00048930"/>
    </source>
</evidence>
<dbReference type="EC" id="1.1.1.102" evidence="9"/>
<dbReference type="GO" id="GO:0005789">
    <property type="term" value="C:endoplasmic reticulum membrane"/>
    <property type="evidence" value="ECO:0007669"/>
    <property type="project" value="TreeGrafter"/>
</dbReference>
<keyword evidence="4" id="KW-0256">Endoplasmic reticulum</keyword>
<dbReference type="EMBL" id="BQKY01000012">
    <property type="protein sequence ID" value="GJN92871.1"/>
    <property type="molecule type" value="Genomic_DNA"/>
</dbReference>
<comment type="caution">
    <text evidence="14">The sequence shown here is derived from an EMBL/GenBank/DDBJ whole genome shotgun (WGS) entry which is preliminary data.</text>
</comment>
<dbReference type="GO" id="GO:0030148">
    <property type="term" value="P:sphingolipid biosynthetic process"/>
    <property type="evidence" value="ECO:0007669"/>
    <property type="project" value="InterPro"/>
</dbReference>
<evidence type="ECO:0000256" key="7">
    <source>
        <dbReference type="ARBA" id="ARBA00023002"/>
    </source>
</evidence>
<evidence type="ECO:0000259" key="13">
    <source>
        <dbReference type="SMART" id="SM00822"/>
    </source>
</evidence>
<evidence type="ECO:0000256" key="1">
    <source>
        <dbReference type="ARBA" id="ARBA00004240"/>
    </source>
</evidence>
<comment type="catalytic activity">
    <reaction evidence="11">
        <text>sphinganine + NADP(+) = 3-oxosphinganine + NADPH + H(+)</text>
        <dbReference type="Rhea" id="RHEA:22640"/>
        <dbReference type="ChEBI" id="CHEBI:15378"/>
        <dbReference type="ChEBI" id="CHEBI:57783"/>
        <dbReference type="ChEBI" id="CHEBI:57817"/>
        <dbReference type="ChEBI" id="CHEBI:58299"/>
        <dbReference type="ChEBI" id="CHEBI:58349"/>
        <dbReference type="EC" id="1.1.1.102"/>
    </reaction>
    <physiologicalReaction direction="right-to-left" evidence="11">
        <dbReference type="Rhea" id="RHEA:22642"/>
    </physiologicalReaction>
</comment>